<comment type="caution">
    <text evidence="8">The sequence shown here is derived from an EMBL/GenBank/DDBJ whole genome shotgun (WGS) entry which is preliminary data.</text>
</comment>
<keyword evidence="2 7" id="KW-0732">Signal</keyword>
<evidence type="ECO:0000313" key="9">
    <source>
        <dbReference type="Proteomes" id="UP000292935"/>
    </source>
</evidence>
<accession>A0A4Q2JS01</accession>
<evidence type="ECO:0000256" key="3">
    <source>
        <dbReference type="ARBA" id="ARBA00023136"/>
    </source>
</evidence>
<dbReference type="Proteomes" id="UP000292935">
    <property type="component" value="Unassembled WGS sequence"/>
</dbReference>
<dbReference type="PROSITE" id="PS51257">
    <property type="entry name" value="PROKAR_LIPOPROTEIN"/>
    <property type="match status" value="1"/>
</dbReference>
<keyword evidence="1" id="KW-1003">Cell membrane</keyword>
<evidence type="ECO:0000256" key="7">
    <source>
        <dbReference type="SAM" id="SignalP"/>
    </source>
</evidence>
<protein>
    <submittedName>
        <fullName evidence="8">Extracellular solute-binding protein</fullName>
    </submittedName>
</protein>
<keyword evidence="5" id="KW-0449">Lipoprotein</keyword>
<dbReference type="PANTHER" id="PTHR43649:SF33">
    <property type="entry name" value="POLYGALACTURONAN_RHAMNOGALACTURONAN-BINDING PROTEIN YTCQ"/>
    <property type="match status" value="1"/>
</dbReference>
<gene>
    <name evidence="8" type="ORF">ESP57_07540</name>
</gene>
<dbReference type="InterPro" id="IPR050490">
    <property type="entry name" value="Bact_solute-bd_prot1"/>
</dbReference>
<proteinExistence type="predicted"/>
<evidence type="ECO:0000256" key="5">
    <source>
        <dbReference type="ARBA" id="ARBA00023288"/>
    </source>
</evidence>
<dbReference type="OrthoDB" id="8317736at2"/>
<reference evidence="8 9" key="1">
    <citation type="submission" date="2019-01" db="EMBL/GenBank/DDBJ databases">
        <authorList>
            <person name="Li J."/>
        </authorList>
    </citation>
    <scope>NUCLEOTIDE SEQUENCE [LARGE SCALE GENOMIC DNA]</scope>
    <source>
        <strain evidence="8 9">CCUG 35506</strain>
    </source>
</reference>
<dbReference type="InterPro" id="IPR006059">
    <property type="entry name" value="SBP"/>
</dbReference>
<name>A0A4Q2JS01_9MICO</name>
<evidence type="ECO:0000313" key="8">
    <source>
        <dbReference type="EMBL" id="RXZ48828.1"/>
    </source>
</evidence>
<feature type="chain" id="PRO_5038610890" evidence="7">
    <location>
        <begin position="22"/>
        <end position="443"/>
    </location>
</feature>
<feature type="signal peptide" evidence="7">
    <location>
        <begin position="1"/>
        <end position="21"/>
    </location>
</feature>
<dbReference type="PANTHER" id="PTHR43649">
    <property type="entry name" value="ARABINOSE-BINDING PROTEIN-RELATED"/>
    <property type="match status" value="1"/>
</dbReference>
<keyword evidence="3" id="KW-0472">Membrane</keyword>
<evidence type="ECO:0000256" key="4">
    <source>
        <dbReference type="ARBA" id="ARBA00023139"/>
    </source>
</evidence>
<dbReference type="Pfam" id="PF01547">
    <property type="entry name" value="SBP_bac_1"/>
    <property type="match status" value="1"/>
</dbReference>
<evidence type="ECO:0000256" key="2">
    <source>
        <dbReference type="ARBA" id="ARBA00022729"/>
    </source>
</evidence>
<dbReference type="RefSeq" id="WP_129231126.1">
    <property type="nucleotide sequence ID" value="NZ_SDPO01000002.1"/>
</dbReference>
<dbReference type="EMBL" id="SDPO01000002">
    <property type="protein sequence ID" value="RXZ48828.1"/>
    <property type="molecule type" value="Genomic_DNA"/>
</dbReference>
<feature type="region of interest" description="Disordered" evidence="6">
    <location>
        <begin position="424"/>
        <end position="443"/>
    </location>
</feature>
<evidence type="ECO:0000256" key="1">
    <source>
        <dbReference type="ARBA" id="ARBA00022475"/>
    </source>
</evidence>
<evidence type="ECO:0000256" key="6">
    <source>
        <dbReference type="SAM" id="MobiDB-lite"/>
    </source>
</evidence>
<organism evidence="8 9">
    <name type="scientific">Agromyces fucosus</name>
    <dbReference type="NCBI Taxonomy" id="41985"/>
    <lineage>
        <taxon>Bacteria</taxon>
        <taxon>Bacillati</taxon>
        <taxon>Actinomycetota</taxon>
        <taxon>Actinomycetes</taxon>
        <taxon>Micrococcales</taxon>
        <taxon>Microbacteriaceae</taxon>
        <taxon>Agromyces</taxon>
    </lineage>
</organism>
<keyword evidence="9" id="KW-1185">Reference proteome</keyword>
<sequence length="443" mass="46799">MRLRNAAVTAAALAASALVLAGCGSNGGVGGSDDVEQNTGEKATINYWTWFPPQATLDAAIAAFEEENPNITVELRTFEAADYQKQLPLALSGGESIDVVGVQVSAMTNSVKDYLHPADEWTGDWLADINPTMVEQTTSIADDEVLYSVPMGSIGSPLMYYNAAMLEELGIEVPATAAEWKVAVDEIKAQKPDVTPVVFTGEPYWQEEMLFGIAEQNSPGLSDDIIGGDGAWDQPALIEGLNTYKSIFDDGIVGTDVLSLQGTRPSELFSAGQAAFYIDGSWQNSLLSAAYRSENGIELEDVGVTGLPVIDGGSPAVRALAEGGLAIPAASKNVEAATAFIKFMVEAGGADVWAKDLVLVPSLDGYTLPDGVLESDAAQQGFQTASTLIGAPTSKRDSQQDFLNQVEGNAILDVLRGTKTAEEAAATMQEEWTSGRYPHGSDQ</sequence>
<dbReference type="SUPFAM" id="SSF53850">
    <property type="entry name" value="Periplasmic binding protein-like II"/>
    <property type="match status" value="1"/>
</dbReference>
<keyword evidence="4" id="KW-0564">Palmitate</keyword>
<dbReference type="AlphaFoldDB" id="A0A4Q2JS01"/>
<dbReference type="Gene3D" id="3.40.190.10">
    <property type="entry name" value="Periplasmic binding protein-like II"/>
    <property type="match status" value="1"/>
</dbReference>